<proteinExistence type="inferred from homology"/>
<dbReference type="AlphaFoldDB" id="A0A1C5HRL0"/>
<evidence type="ECO:0000256" key="1">
    <source>
        <dbReference type="PIRNR" id="PIRNR006221"/>
    </source>
</evidence>
<dbReference type="PANTHER" id="PTHR12149:SF8">
    <property type="entry name" value="PROTEIN-RIBULOSAMINE 3-KINASE"/>
    <property type="match status" value="1"/>
</dbReference>
<dbReference type="PIRSF" id="PIRSF006221">
    <property type="entry name" value="Ketosamine-3-kinase"/>
    <property type="match status" value="1"/>
</dbReference>
<dbReference type="Pfam" id="PF03881">
    <property type="entry name" value="Fructosamin_kin"/>
    <property type="match status" value="1"/>
</dbReference>
<dbReference type="EMBL" id="FMDN01000005">
    <property type="protein sequence ID" value="SCG48251.1"/>
    <property type="molecule type" value="Genomic_DNA"/>
</dbReference>
<name>A0A1C5HRL0_9ACTN</name>
<dbReference type="Gene3D" id="3.30.200.20">
    <property type="entry name" value="Phosphorylase Kinase, domain 1"/>
    <property type="match status" value="1"/>
</dbReference>
<gene>
    <name evidence="2" type="ORF">GA0070560_105233</name>
</gene>
<protein>
    <submittedName>
        <fullName evidence="2">Fructosamine-3-kinase</fullName>
    </submittedName>
</protein>
<dbReference type="Proteomes" id="UP000199408">
    <property type="component" value="Unassembled WGS sequence"/>
</dbReference>
<dbReference type="InterPro" id="IPR011009">
    <property type="entry name" value="Kinase-like_dom_sf"/>
</dbReference>
<dbReference type="Gene3D" id="1.10.510.10">
    <property type="entry name" value="Transferase(Phosphotransferase) domain 1"/>
    <property type="match status" value="1"/>
</dbReference>
<dbReference type="Gene3D" id="1.20.1270.240">
    <property type="match status" value="1"/>
</dbReference>
<dbReference type="STRING" id="47864.GA0070560_105233"/>
<dbReference type="SUPFAM" id="SSF56112">
    <property type="entry name" value="Protein kinase-like (PK-like)"/>
    <property type="match status" value="1"/>
</dbReference>
<keyword evidence="1 2" id="KW-0418">Kinase</keyword>
<sequence>MFGQLTTFRHVPEGDSGHARATDPAGSGYLALMDLAYLRAHPEHLPTFLTHQRIRETPVSGGDICAASRLTLDDGHSVFAKTWPERAGRPVPEGFFAAEAAGLRWLRATGTVAVPEVVVALPELLALDWVEPGEPSPGAAERFGRELAGMHRAGADAFGAEWTGFIGALPQDNTPDGGPWSDWFARRRLLPYLRRSVDDGALGAPEAALVEQVVARIGEFGGDEPPARVHGDLWPGNVLWGADDRAWLVDPAAHGGHRETDLAQLALFGGPPHLDRVMAAYQETWPLTDGWRERVPLHQLHLLLVHTALFGATYRDAVVRAARATLGGHGRATVDG</sequence>
<comment type="similarity">
    <text evidence="1">Belongs to the fructosamine kinase family.</text>
</comment>
<dbReference type="InterPro" id="IPR016477">
    <property type="entry name" value="Fructo-/Ketosamine-3-kinase"/>
</dbReference>
<evidence type="ECO:0000313" key="3">
    <source>
        <dbReference type="Proteomes" id="UP000199408"/>
    </source>
</evidence>
<reference evidence="3" key="1">
    <citation type="submission" date="2016-06" db="EMBL/GenBank/DDBJ databases">
        <authorList>
            <person name="Varghese N."/>
        </authorList>
    </citation>
    <scope>NUCLEOTIDE SEQUENCE [LARGE SCALE GENOMIC DNA]</scope>
    <source>
        <strain evidence="3">DSM 43171</strain>
    </source>
</reference>
<dbReference type="GO" id="GO:0016301">
    <property type="term" value="F:kinase activity"/>
    <property type="evidence" value="ECO:0007669"/>
    <property type="project" value="UniProtKB-UniRule"/>
</dbReference>
<keyword evidence="3" id="KW-1185">Reference proteome</keyword>
<accession>A0A1C5HRL0</accession>
<keyword evidence="1" id="KW-0808">Transferase</keyword>
<organism evidence="2 3">
    <name type="scientific">Micromonospora halophytica</name>
    <dbReference type="NCBI Taxonomy" id="47864"/>
    <lineage>
        <taxon>Bacteria</taxon>
        <taxon>Bacillati</taxon>
        <taxon>Actinomycetota</taxon>
        <taxon>Actinomycetes</taxon>
        <taxon>Micromonosporales</taxon>
        <taxon>Micromonosporaceae</taxon>
        <taxon>Micromonospora</taxon>
    </lineage>
</organism>
<dbReference type="PANTHER" id="PTHR12149">
    <property type="entry name" value="FRUCTOSAMINE 3 KINASE-RELATED PROTEIN"/>
    <property type="match status" value="1"/>
</dbReference>
<evidence type="ECO:0000313" key="2">
    <source>
        <dbReference type="EMBL" id="SCG48251.1"/>
    </source>
</evidence>